<gene>
    <name evidence="1" type="ORF">L1987_50405</name>
</gene>
<comment type="caution">
    <text evidence="1">The sequence shown here is derived from an EMBL/GenBank/DDBJ whole genome shotgun (WGS) entry which is preliminary data.</text>
</comment>
<proteinExistence type="predicted"/>
<protein>
    <submittedName>
        <fullName evidence="1">Uncharacterized protein</fullName>
    </submittedName>
</protein>
<organism evidence="1 2">
    <name type="scientific">Smallanthus sonchifolius</name>
    <dbReference type="NCBI Taxonomy" id="185202"/>
    <lineage>
        <taxon>Eukaryota</taxon>
        <taxon>Viridiplantae</taxon>
        <taxon>Streptophyta</taxon>
        <taxon>Embryophyta</taxon>
        <taxon>Tracheophyta</taxon>
        <taxon>Spermatophyta</taxon>
        <taxon>Magnoliopsida</taxon>
        <taxon>eudicotyledons</taxon>
        <taxon>Gunneridae</taxon>
        <taxon>Pentapetalae</taxon>
        <taxon>asterids</taxon>
        <taxon>campanulids</taxon>
        <taxon>Asterales</taxon>
        <taxon>Asteraceae</taxon>
        <taxon>Asteroideae</taxon>
        <taxon>Heliantheae alliance</taxon>
        <taxon>Millerieae</taxon>
        <taxon>Smallanthus</taxon>
    </lineage>
</organism>
<evidence type="ECO:0000313" key="1">
    <source>
        <dbReference type="EMBL" id="KAI3760017.1"/>
    </source>
</evidence>
<accession>A0ACB9ENJ1</accession>
<reference evidence="2" key="1">
    <citation type="journal article" date="2022" name="Mol. Ecol. Resour.">
        <title>The genomes of chicory, endive, great burdock and yacon provide insights into Asteraceae palaeo-polyploidization history and plant inulin production.</title>
        <authorList>
            <person name="Fan W."/>
            <person name="Wang S."/>
            <person name="Wang H."/>
            <person name="Wang A."/>
            <person name="Jiang F."/>
            <person name="Liu H."/>
            <person name="Zhao H."/>
            <person name="Xu D."/>
            <person name="Zhang Y."/>
        </authorList>
    </citation>
    <scope>NUCLEOTIDE SEQUENCE [LARGE SCALE GENOMIC DNA]</scope>
    <source>
        <strain evidence="2">cv. Yunnan</strain>
    </source>
</reference>
<sequence length="562" mass="65193">MPQPQAYTDHSLPHSHHHCTIGFPIPLLLPSLTYHVNRFIPPCTHNVDLERMEFTSTNGVSNILNTQKRTMFNISFYYLACFLSIRYTYGPQLSYIGIIYCLTTLRMANREDSDIDDDFSELYKEYTGPPRSNTTSVPETTKRSKRSHADSDEEQEILDPNAVPTDFTSRDAKFWEAKSKATERNWKKRKEEEMICKLCGDSSHFTQGCPSTLGASRKSQDLFERVPARDPQVKALFTDRVVKKLEKDIGCKIKIEEKFIIVSGKDGHTLSKGVDAVHKIKNEGGKTSESNYNRDEFNSRSPKGKISVVSKIGPTDSQRSNPSPRNPSNYDQSSGRQDKVIKEYARDEFHKHPRRSPQAYGNEGIQSRSTHSKSPARRPSYSDGSYDLNDNHKCGRGPNLQSSHKERYSTFAQTLEELELEYKRDAMDIAKIRDKEEDEENYRHHEAIKEIRESYMKKLAKIREMHAKQWEEFLQLETRKRQQETRQQMPNVGFGGHKYNNHYDYGEAAAAGNPNSNNMQMESRVRYPEIDNYSSLRSNNNYYDFQRQRHEDYVEDSAYNRY</sequence>
<name>A0ACB9ENJ1_9ASTR</name>
<dbReference type="Proteomes" id="UP001056120">
    <property type="component" value="Linkage Group LG17"/>
</dbReference>
<keyword evidence="2" id="KW-1185">Reference proteome</keyword>
<evidence type="ECO:0000313" key="2">
    <source>
        <dbReference type="Proteomes" id="UP001056120"/>
    </source>
</evidence>
<reference evidence="1 2" key="2">
    <citation type="journal article" date="2022" name="Mol. Ecol. Resour.">
        <title>The genomes of chicory, endive, great burdock and yacon provide insights into Asteraceae paleo-polyploidization history and plant inulin production.</title>
        <authorList>
            <person name="Fan W."/>
            <person name="Wang S."/>
            <person name="Wang H."/>
            <person name="Wang A."/>
            <person name="Jiang F."/>
            <person name="Liu H."/>
            <person name="Zhao H."/>
            <person name="Xu D."/>
            <person name="Zhang Y."/>
        </authorList>
    </citation>
    <scope>NUCLEOTIDE SEQUENCE [LARGE SCALE GENOMIC DNA]</scope>
    <source>
        <strain evidence="2">cv. Yunnan</strain>
        <tissue evidence="1">Leaves</tissue>
    </source>
</reference>
<dbReference type="EMBL" id="CM042034">
    <property type="protein sequence ID" value="KAI3760017.1"/>
    <property type="molecule type" value="Genomic_DNA"/>
</dbReference>